<sequence length="212" mass="23856">MSASSQHPVEDAIDFTIMYSTHDAFRRDLERLVAASLAGTALTPAAQAGWENFKNQLVVHHTVEDAELWPRVERAVVDRPQDLALMKEMEDEHALLDPLLKAVDQAMARGSDDLADLTRQLADGLGNHMKHEEESALPLIQEVLTPNDWSAFRGAMARQQGPKGAAMYVPWILDGASSSERERFLGAMPSPIRIINRLFWQSRYQRRKLWAA</sequence>
<dbReference type="EMBL" id="SLWM01000001">
    <property type="protein sequence ID" value="TCO32051.1"/>
    <property type="molecule type" value="Genomic_DNA"/>
</dbReference>
<dbReference type="Proteomes" id="UP000295818">
    <property type="component" value="Unassembled WGS sequence"/>
</dbReference>
<keyword evidence="3" id="KW-1185">Reference proteome</keyword>
<comment type="caution">
    <text evidence="2">The sequence shown here is derived from an EMBL/GenBank/DDBJ whole genome shotgun (WGS) entry which is preliminary data.</text>
</comment>
<gene>
    <name evidence="2" type="ORF">EV644_101694</name>
</gene>
<evidence type="ECO:0000259" key="1">
    <source>
        <dbReference type="Pfam" id="PF01814"/>
    </source>
</evidence>
<reference evidence="2 3" key="1">
    <citation type="journal article" date="2015" name="Stand. Genomic Sci.">
        <title>Genomic Encyclopedia of Bacterial and Archaeal Type Strains, Phase III: the genomes of soil and plant-associated and newly described type strains.</title>
        <authorList>
            <person name="Whitman W.B."/>
            <person name="Woyke T."/>
            <person name="Klenk H.P."/>
            <person name="Zhou Y."/>
            <person name="Lilburn T.G."/>
            <person name="Beck B.J."/>
            <person name="De Vos P."/>
            <person name="Vandamme P."/>
            <person name="Eisen J.A."/>
            <person name="Garrity G."/>
            <person name="Hugenholtz P."/>
            <person name="Kyrpides N.C."/>
        </authorList>
    </citation>
    <scope>NUCLEOTIDE SEQUENCE [LARGE SCALE GENOMIC DNA]</scope>
    <source>
        <strain evidence="2 3">VKM Ac-2538</strain>
    </source>
</reference>
<dbReference type="Gene3D" id="1.20.120.520">
    <property type="entry name" value="nmb1532 protein domain like"/>
    <property type="match status" value="1"/>
</dbReference>
<dbReference type="CDD" id="cd12108">
    <property type="entry name" value="Hr-like"/>
    <property type="match status" value="1"/>
</dbReference>
<feature type="domain" description="Hemerythrin-like" evidence="1">
    <location>
        <begin position="17"/>
        <end position="140"/>
    </location>
</feature>
<accession>A0ABY2BVP5</accession>
<protein>
    <submittedName>
        <fullName evidence="2">Hemerythrin HHE cation binding domain-containing protein</fullName>
    </submittedName>
</protein>
<organism evidence="2 3">
    <name type="scientific">Kribbella orskensis</name>
    <dbReference type="NCBI Taxonomy" id="2512216"/>
    <lineage>
        <taxon>Bacteria</taxon>
        <taxon>Bacillati</taxon>
        <taxon>Actinomycetota</taxon>
        <taxon>Actinomycetes</taxon>
        <taxon>Propionibacteriales</taxon>
        <taxon>Kribbellaceae</taxon>
        <taxon>Kribbella</taxon>
    </lineage>
</organism>
<evidence type="ECO:0000313" key="3">
    <source>
        <dbReference type="Proteomes" id="UP000295818"/>
    </source>
</evidence>
<name>A0ABY2BVP5_9ACTN</name>
<proteinExistence type="predicted"/>
<dbReference type="Pfam" id="PF01814">
    <property type="entry name" value="Hemerythrin"/>
    <property type="match status" value="1"/>
</dbReference>
<dbReference type="InterPro" id="IPR012312">
    <property type="entry name" value="Hemerythrin-like"/>
</dbReference>
<evidence type="ECO:0000313" key="2">
    <source>
        <dbReference type="EMBL" id="TCO32051.1"/>
    </source>
</evidence>